<evidence type="ECO:0000313" key="2">
    <source>
        <dbReference type="Proteomes" id="UP000030185"/>
    </source>
</evidence>
<organism evidence="1 2">
    <name type="scientific">Sporocytophaga myxococcoides</name>
    <dbReference type="NCBI Taxonomy" id="153721"/>
    <lineage>
        <taxon>Bacteria</taxon>
        <taxon>Pseudomonadati</taxon>
        <taxon>Bacteroidota</taxon>
        <taxon>Cytophagia</taxon>
        <taxon>Cytophagales</taxon>
        <taxon>Cytophagaceae</taxon>
        <taxon>Sporocytophaga</taxon>
    </lineage>
</organism>
<dbReference type="AlphaFoldDB" id="A0A098LK30"/>
<evidence type="ECO:0000313" key="1">
    <source>
        <dbReference type="EMBL" id="GAL87300.1"/>
    </source>
</evidence>
<dbReference type="Proteomes" id="UP000030185">
    <property type="component" value="Unassembled WGS sequence"/>
</dbReference>
<dbReference type="OrthoDB" id="953239at2"/>
<dbReference type="EMBL" id="BBLT01000012">
    <property type="protein sequence ID" value="GAL87300.1"/>
    <property type="molecule type" value="Genomic_DNA"/>
</dbReference>
<sequence length="133" mass="15548">MKKDILFPQVEGVSVAVVREGETGEYSWNVFMINENKFDLKDITIRSKGYGPKEGEQQITSTLRHHIQLLQSESTLKIEPIDPAVFHLYNEYWISYYVNNQIFDKKFIFVPESIIEENLVFIPQLELQGILHT</sequence>
<protein>
    <submittedName>
        <fullName evidence="1">Uncharacterized protein</fullName>
    </submittedName>
</protein>
<name>A0A098LK30_9BACT</name>
<accession>A0A098LK30</accession>
<comment type="caution">
    <text evidence="1">The sequence shown here is derived from an EMBL/GenBank/DDBJ whole genome shotgun (WGS) entry which is preliminary data.</text>
</comment>
<gene>
    <name evidence="1" type="ORF">MYP_4530</name>
</gene>
<dbReference type="STRING" id="153721.MYP_4530"/>
<keyword evidence="2" id="KW-1185">Reference proteome</keyword>
<dbReference type="RefSeq" id="WP_045468493.1">
    <property type="nucleotide sequence ID" value="NZ_BBLT01000012.1"/>
</dbReference>
<proteinExistence type="predicted"/>
<reference evidence="1 2" key="1">
    <citation type="submission" date="2014-09" db="EMBL/GenBank/DDBJ databases">
        <title>Sporocytophaga myxococcoides PG-01 genome sequencing.</title>
        <authorList>
            <person name="Liu L."/>
            <person name="Gao P.J."/>
            <person name="Chen G.J."/>
            <person name="Wang L.S."/>
        </authorList>
    </citation>
    <scope>NUCLEOTIDE SEQUENCE [LARGE SCALE GENOMIC DNA]</scope>
    <source>
        <strain evidence="1 2">PG-01</strain>
    </source>
</reference>
<dbReference type="eggNOG" id="ENOG50316WB">
    <property type="taxonomic scope" value="Bacteria"/>
</dbReference>